<feature type="transmembrane region" description="Helical" evidence="1">
    <location>
        <begin position="21"/>
        <end position="41"/>
    </location>
</feature>
<evidence type="ECO:0000313" key="3">
    <source>
        <dbReference type="Proteomes" id="UP001209701"/>
    </source>
</evidence>
<sequence>MKMLAGWAHVWQSWRSMRGSELGCALLVAVYLGMESLGPMLDFGSGPDRWTALMLSTGKLMCQSLFVFLCWLPADRSDPADPRRTRCLLLAVLLGAAISSLLLRWLMPHILLLAPVAFACNICPAYDPSGASWLNGLGEALNAWIAGGLVVAAFEMLTRRRRSDAALQALLNEQSRCAREAMAARLAAKQAQLEPQALFDSLLAIEQAYARGDGQAPTQMDGLIAQLRAAMGGGRR</sequence>
<evidence type="ECO:0008006" key="4">
    <source>
        <dbReference type="Google" id="ProtNLM"/>
    </source>
</evidence>
<comment type="caution">
    <text evidence="2">The sequence shown here is derived from an EMBL/GenBank/DDBJ whole genome shotgun (WGS) entry which is preliminary data.</text>
</comment>
<keyword evidence="1" id="KW-1133">Transmembrane helix</keyword>
<keyword evidence="3" id="KW-1185">Reference proteome</keyword>
<feature type="transmembrane region" description="Helical" evidence="1">
    <location>
        <begin position="141"/>
        <end position="158"/>
    </location>
</feature>
<keyword evidence="1" id="KW-0472">Membrane</keyword>
<proteinExistence type="predicted"/>
<dbReference type="Proteomes" id="UP001209701">
    <property type="component" value="Unassembled WGS sequence"/>
</dbReference>
<evidence type="ECO:0000256" key="1">
    <source>
        <dbReference type="SAM" id="Phobius"/>
    </source>
</evidence>
<reference evidence="2 3" key="1">
    <citation type="submission" date="2021-11" db="EMBL/GenBank/DDBJ databases">
        <authorList>
            <person name="Liang Q."/>
            <person name="Mou H."/>
            <person name="Liu Z."/>
        </authorList>
    </citation>
    <scope>NUCLEOTIDE SEQUENCE [LARGE SCALE GENOMIC DNA]</scope>
    <source>
        <strain evidence="2 3">CHU3</strain>
    </source>
</reference>
<feature type="transmembrane region" description="Helical" evidence="1">
    <location>
        <begin position="86"/>
        <end position="107"/>
    </location>
</feature>
<evidence type="ECO:0000313" key="2">
    <source>
        <dbReference type="EMBL" id="MCV2369953.1"/>
    </source>
</evidence>
<dbReference type="RefSeq" id="WP_263572543.1">
    <property type="nucleotide sequence ID" value="NZ_JAJIRN010000008.1"/>
</dbReference>
<gene>
    <name evidence="2" type="ORF">LNV07_17860</name>
</gene>
<feature type="transmembrane region" description="Helical" evidence="1">
    <location>
        <begin position="53"/>
        <end position="74"/>
    </location>
</feature>
<keyword evidence="1" id="KW-0812">Transmembrane</keyword>
<organism evidence="2 3">
    <name type="scientific">Roseateles oligotrophus</name>
    <dbReference type="NCBI Taxonomy" id="1769250"/>
    <lineage>
        <taxon>Bacteria</taxon>
        <taxon>Pseudomonadati</taxon>
        <taxon>Pseudomonadota</taxon>
        <taxon>Betaproteobacteria</taxon>
        <taxon>Burkholderiales</taxon>
        <taxon>Sphaerotilaceae</taxon>
        <taxon>Roseateles</taxon>
    </lineage>
</organism>
<protein>
    <recommendedName>
        <fullName evidence="4">Histidine kinase</fullName>
    </recommendedName>
</protein>
<accession>A0ABT2YIW4</accession>
<name>A0ABT2YIW4_9BURK</name>
<dbReference type="EMBL" id="JAJIRN010000008">
    <property type="protein sequence ID" value="MCV2369953.1"/>
    <property type="molecule type" value="Genomic_DNA"/>
</dbReference>